<gene>
    <name evidence="2" type="ORF">CFX0092_B0200</name>
</gene>
<evidence type="ECO:0000256" key="1">
    <source>
        <dbReference type="SAM" id="MobiDB-lite"/>
    </source>
</evidence>
<protein>
    <submittedName>
        <fullName evidence="2">Uncharacterized protein</fullName>
    </submittedName>
</protein>
<name>A0A160T6S6_9CHLR</name>
<organism evidence="2 3">
    <name type="scientific">Candidatus Promineifilum breve</name>
    <dbReference type="NCBI Taxonomy" id="1806508"/>
    <lineage>
        <taxon>Bacteria</taxon>
        <taxon>Bacillati</taxon>
        <taxon>Chloroflexota</taxon>
        <taxon>Ardenticatenia</taxon>
        <taxon>Candidatus Promineifilales</taxon>
        <taxon>Candidatus Promineifilaceae</taxon>
        <taxon>Candidatus Promineifilum</taxon>
    </lineage>
</organism>
<proteinExistence type="predicted"/>
<sequence>MLSDRGGRANGHAGTATDATVGYARTADSNEYAHAPDTDEYTAATDTNQHAGRPAYRPDCDCNRACGADSFAHAMTY</sequence>
<keyword evidence="3" id="KW-1185">Reference proteome</keyword>
<evidence type="ECO:0000313" key="2">
    <source>
        <dbReference type="EMBL" id="CUS05734.1"/>
    </source>
</evidence>
<dbReference type="EMBL" id="LN890656">
    <property type="protein sequence ID" value="CUS05734.1"/>
    <property type="molecule type" value="Genomic_DNA"/>
</dbReference>
<dbReference type="AlphaFoldDB" id="A0A160T6S6"/>
<dbReference type="Proteomes" id="UP000215027">
    <property type="component" value="Chromosome II"/>
</dbReference>
<dbReference type="KEGG" id="pbf:CFX0092_B0200"/>
<feature type="region of interest" description="Disordered" evidence="1">
    <location>
        <begin position="1"/>
        <end position="22"/>
    </location>
</feature>
<evidence type="ECO:0000313" key="3">
    <source>
        <dbReference type="Proteomes" id="UP000215027"/>
    </source>
</evidence>
<reference evidence="2" key="1">
    <citation type="submission" date="2016-01" db="EMBL/GenBank/DDBJ databases">
        <authorList>
            <person name="Mcilroy J.S."/>
            <person name="Karst M S."/>
            <person name="Albertsen M."/>
        </authorList>
    </citation>
    <scope>NUCLEOTIDE SEQUENCE</scope>
    <source>
        <strain evidence="2">Cfx-K</strain>
    </source>
</reference>
<accession>A0A160T6S6</accession>